<dbReference type="InterPro" id="IPR051915">
    <property type="entry name" value="Cellulose_Degrad_GH3"/>
</dbReference>
<evidence type="ECO:0000256" key="5">
    <source>
        <dbReference type="ARBA" id="ARBA00022801"/>
    </source>
</evidence>
<protein>
    <recommendedName>
        <fullName evidence="3">beta-glucosidase</fullName>
        <ecNumber evidence="3">3.2.1.21</ecNumber>
    </recommendedName>
</protein>
<evidence type="ECO:0000256" key="4">
    <source>
        <dbReference type="ARBA" id="ARBA00022729"/>
    </source>
</evidence>
<dbReference type="InterPro" id="IPR036881">
    <property type="entry name" value="Glyco_hydro_3_C_sf"/>
</dbReference>
<comment type="similarity">
    <text evidence="2">Belongs to the glycosyl hydrolase 3 family.</text>
</comment>
<evidence type="ECO:0000313" key="10">
    <source>
        <dbReference type="EMBL" id="WZO34126.1"/>
    </source>
</evidence>
<dbReference type="PRINTS" id="PR00133">
    <property type="entry name" value="GLHYDRLASE3"/>
</dbReference>
<dbReference type="SUPFAM" id="SSF52540">
    <property type="entry name" value="P-loop containing nucleoside triphosphate hydrolases"/>
    <property type="match status" value="1"/>
</dbReference>
<dbReference type="PANTHER" id="PTHR30620">
    <property type="entry name" value="PERIPLASMIC BETA-GLUCOSIDASE-RELATED"/>
    <property type="match status" value="1"/>
</dbReference>
<dbReference type="InterPro" id="IPR036962">
    <property type="entry name" value="Glyco_hydro_3_N_sf"/>
</dbReference>
<dbReference type="InterPro" id="IPR017853">
    <property type="entry name" value="GH"/>
</dbReference>
<reference evidence="10" key="1">
    <citation type="submission" date="2024-04" db="EMBL/GenBank/DDBJ databases">
        <authorList>
            <person name="Roder T."/>
            <person name="Oberhansli S."/>
            <person name="Kreuzer M."/>
        </authorList>
    </citation>
    <scope>NUCLEOTIDE SEQUENCE</scope>
    <source>
        <strain evidence="10">LWS13-1.2</strain>
    </source>
</reference>
<evidence type="ECO:0000259" key="9">
    <source>
        <dbReference type="Pfam" id="PF01915"/>
    </source>
</evidence>
<evidence type="ECO:0000256" key="1">
    <source>
        <dbReference type="ARBA" id="ARBA00000448"/>
    </source>
</evidence>
<feature type="domain" description="Glycoside hydrolase family 3 N-terminal" evidence="8">
    <location>
        <begin position="256"/>
        <end position="514"/>
    </location>
</feature>
<dbReference type="RefSeq" id="WP_349428674.1">
    <property type="nucleotide sequence ID" value="NZ_CP151632.1"/>
</dbReference>
<dbReference type="Pfam" id="PF00933">
    <property type="entry name" value="Glyco_hydro_3"/>
    <property type="match status" value="1"/>
</dbReference>
<comment type="catalytic activity">
    <reaction evidence="1">
        <text>Hydrolysis of terminal, non-reducing beta-D-glucosyl residues with release of beta-D-glucose.</text>
        <dbReference type="EC" id="3.2.1.21"/>
    </reaction>
</comment>
<dbReference type="Gene3D" id="3.40.50.300">
    <property type="entry name" value="P-loop containing nucleotide triphosphate hydrolases"/>
    <property type="match status" value="1"/>
</dbReference>
<dbReference type="InterPro" id="IPR027417">
    <property type="entry name" value="P-loop_NTPase"/>
</dbReference>
<name>A0AAU6SB02_9MICO</name>
<dbReference type="GO" id="GO:0009251">
    <property type="term" value="P:glucan catabolic process"/>
    <property type="evidence" value="ECO:0007669"/>
    <property type="project" value="TreeGrafter"/>
</dbReference>
<keyword evidence="6" id="KW-0326">Glycosidase</keyword>
<dbReference type="AlphaFoldDB" id="A0AAU6SB02"/>
<evidence type="ECO:0000256" key="3">
    <source>
        <dbReference type="ARBA" id="ARBA00012744"/>
    </source>
</evidence>
<gene>
    <name evidence="10" type="ORF">MRBLWS13_001771</name>
</gene>
<dbReference type="EC" id="3.2.1.21" evidence="3"/>
<keyword evidence="5 10" id="KW-0378">Hydrolase</keyword>
<evidence type="ECO:0000256" key="6">
    <source>
        <dbReference type="ARBA" id="ARBA00023295"/>
    </source>
</evidence>
<evidence type="ECO:0000256" key="2">
    <source>
        <dbReference type="ARBA" id="ARBA00005336"/>
    </source>
</evidence>
<organism evidence="10">
    <name type="scientific">Microbacterium sp. LWS13-1.2</name>
    <dbReference type="NCBI Taxonomy" id="3135264"/>
    <lineage>
        <taxon>Bacteria</taxon>
        <taxon>Bacillati</taxon>
        <taxon>Actinomycetota</taxon>
        <taxon>Actinomycetes</taxon>
        <taxon>Micrococcales</taxon>
        <taxon>Microbacteriaceae</taxon>
        <taxon>Microbacterium</taxon>
    </lineage>
</organism>
<dbReference type="EMBL" id="CP151632">
    <property type="protein sequence ID" value="WZO34126.1"/>
    <property type="molecule type" value="Genomic_DNA"/>
</dbReference>
<dbReference type="GO" id="GO:0008422">
    <property type="term" value="F:beta-glucosidase activity"/>
    <property type="evidence" value="ECO:0007669"/>
    <property type="project" value="UniProtKB-EC"/>
</dbReference>
<dbReference type="PANTHER" id="PTHR30620:SF16">
    <property type="entry name" value="LYSOSOMAL BETA GLUCOSIDASE"/>
    <property type="match status" value="1"/>
</dbReference>
<evidence type="ECO:0000259" key="8">
    <source>
        <dbReference type="Pfam" id="PF00933"/>
    </source>
</evidence>
<dbReference type="Gene3D" id="3.20.20.300">
    <property type="entry name" value="Glycoside hydrolase, family 3, N-terminal domain"/>
    <property type="match status" value="1"/>
</dbReference>
<evidence type="ECO:0000256" key="7">
    <source>
        <dbReference type="SAM" id="MobiDB-lite"/>
    </source>
</evidence>
<dbReference type="SUPFAM" id="SSF52279">
    <property type="entry name" value="Beta-D-glucan exohydrolase, C-terminal domain"/>
    <property type="match status" value="1"/>
</dbReference>
<feature type="region of interest" description="Disordered" evidence="7">
    <location>
        <begin position="44"/>
        <end position="88"/>
    </location>
</feature>
<dbReference type="Pfam" id="PF01202">
    <property type="entry name" value="SKI"/>
    <property type="match status" value="1"/>
</dbReference>
<dbReference type="Pfam" id="PF01915">
    <property type="entry name" value="Glyco_hydro_3_C"/>
    <property type="match status" value="1"/>
</dbReference>
<feature type="domain" description="Glycoside hydrolase family 3 C-terminal" evidence="9">
    <location>
        <begin position="557"/>
        <end position="753"/>
    </location>
</feature>
<dbReference type="InterPro" id="IPR002772">
    <property type="entry name" value="Glyco_hydro_3_C"/>
</dbReference>
<sequence>MISVPEFRRIVVMGVAGAGKTTIGRALAEALDVAFMDADDLHHPSNVSKMSAGVPLEDNEKQPPRCCSDNTTNKRRKDPVNTSPTNQPLLGARSRLILQVDGLSFKDLNGNGMLDPYEDWRLPVEVRVRDLLGRMTRSEKIGMMLITSHYMGKSRIIGDPTQGILNSHEKWSTENFWADEGSSFRHFDQPVLEYVGSEKAILELGLRYLIVRDNPRSDDLATWVNALQELAESSTHGIPVVMVSNPRNHVSDVTIFGIAEAADQMSRWPGELGLAATRDAGLVEEFGRLAARQWRAAGITKGYMYMADIVTEPRWSRASGTFGDDPGLAADMIAAVTRGFQGSRLSNSSVSLTTKHFPGGGPRDRGHDPHFHHGRLQPYPTEGSLYRYHLPVFAAAIEAGTTSVMPYYATTVNSRSAPQLKGSRPFDEVGFGFDRYLIEEVLRGELGFTGYVNSDTGISTGMPWGVEDLSRPERFAKAIDAGVNVFSGDGNPRHLLDAVEQGLVTDFQLDTSVSFLLAEMFELGLFENPYVDPALAQAVAEDREIQSLADTAHRRSIVLLRNDASLLPLSTPETRLYAEVFTGTGAEEETARFRREVEAALEPGADIALTDSVESATHAVLWVRPAMSVLNDRSGKEMSIELDAETGIDRQRIVSIEERIPTILVVNFTNPWLIDSIAPAAAAVVGTFGVLTDALVDVLRGTVTPTGRLPYTIPADADAVEGKAPDIPGAAEPEHYAYTDAVGARYEFGYGLTRF</sequence>
<dbReference type="Gene3D" id="3.40.50.1700">
    <property type="entry name" value="Glycoside hydrolase family 3 C-terminal domain"/>
    <property type="match status" value="1"/>
</dbReference>
<dbReference type="InterPro" id="IPR001764">
    <property type="entry name" value="Glyco_hydro_3_N"/>
</dbReference>
<dbReference type="InterPro" id="IPR031322">
    <property type="entry name" value="Shikimate/glucono_kinase"/>
</dbReference>
<keyword evidence="4" id="KW-0732">Signal</keyword>
<accession>A0AAU6SB02</accession>
<proteinExistence type="inferred from homology"/>
<dbReference type="SUPFAM" id="SSF51445">
    <property type="entry name" value="(Trans)glycosidases"/>
    <property type="match status" value="1"/>
</dbReference>